<accession>A0A7J6UT88</accession>
<sequence length="101" mass="10951">MRKFEEVADIAETEGKEGDEAAELLENQLNIEDGKAKDAGEEVPVAAVENQPEIEGSVTEKVPVASVENQRKVIDSATEEVPIVAVKEGVDEKSEQSEKKD</sequence>
<proteinExistence type="predicted"/>
<dbReference type="AlphaFoldDB" id="A0A7J6UT88"/>
<organism evidence="2 3">
    <name type="scientific">Thalictrum thalictroides</name>
    <name type="common">Rue-anemone</name>
    <name type="synonym">Anemone thalictroides</name>
    <dbReference type="NCBI Taxonomy" id="46969"/>
    <lineage>
        <taxon>Eukaryota</taxon>
        <taxon>Viridiplantae</taxon>
        <taxon>Streptophyta</taxon>
        <taxon>Embryophyta</taxon>
        <taxon>Tracheophyta</taxon>
        <taxon>Spermatophyta</taxon>
        <taxon>Magnoliopsida</taxon>
        <taxon>Ranunculales</taxon>
        <taxon>Ranunculaceae</taxon>
        <taxon>Thalictroideae</taxon>
        <taxon>Thalictrum</taxon>
    </lineage>
</organism>
<evidence type="ECO:0000313" key="2">
    <source>
        <dbReference type="EMBL" id="KAF5175813.1"/>
    </source>
</evidence>
<reference evidence="2 3" key="1">
    <citation type="submission" date="2020-06" db="EMBL/GenBank/DDBJ databases">
        <title>Transcriptomic and genomic resources for Thalictrum thalictroides and T. hernandezii: Facilitating candidate gene discovery in an emerging model plant lineage.</title>
        <authorList>
            <person name="Arias T."/>
            <person name="Riano-Pachon D.M."/>
            <person name="Di Stilio V.S."/>
        </authorList>
    </citation>
    <scope>NUCLEOTIDE SEQUENCE [LARGE SCALE GENOMIC DNA]</scope>
    <source>
        <strain evidence="3">cv. WT478/WT964</strain>
        <tissue evidence="2">Leaves</tissue>
    </source>
</reference>
<name>A0A7J6UT88_THATH</name>
<protein>
    <submittedName>
        <fullName evidence="2">Uncharacterized protein</fullName>
    </submittedName>
</protein>
<dbReference type="Proteomes" id="UP000554482">
    <property type="component" value="Unassembled WGS sequence"/>
</dbReference>
<feature type="region of interest" description="Disordered" evidence="1">
    <location>
        <begin position="1"/>
        <end position="20"/>
    </location>
</feature>
<evidence type="ECO:0000256" key="1">
    <source>
        <dbReference type="SAM" id="MobiDB-lite"/>
    </source>
</evidence>
<comment type="caution">
    <text evidence="2">The sequence shown here is derived from an EMBL/GenBank/DDBJ whole genome shotgun (WGS) entry which is preliminary data.</text>
</comment>
<gene>
    <name evidence="2" type="ORF">FRX31_034600</name>
</gene>
<evidence type="ECO:0000313" key="3">
    <source>
        <dbReference type="Proteomes" id="UP000554482"/>
    </source>
</evidence>
<keyword evidence="3" id="KW-1185">Reference proteome</keyword>
<dbReference type="EMBL" id="JABWDY010043544">
    <property type="protein sequence ID" value="KAF5175813.1"/>
    <property type="molecule type" value="Genomic_DNA"/>
</dbReference>